<dbReference type="InterPro" id="IPR050177">
    <property type="entry name" value="Lipid_A_modif_metabolic_enz"/>
</dbReference>
<dbReference type="Gene3D" id="3.40.50.720">
    <property type="entry name" value="NAD(P)-binding Rossmann-like Domain"/>
    <property type="match status" value="1"/>
</dbReference>
<name>A0A1G6GGF2_9BACI</name>
<sequence>MKRILITGENSYIGNKFEEWLEPYGDAYQVDTISVRGEDWKSVDFSTYDVVFHVAGIAHVSTDPKMEELYYQVNRDLTIDVAKKAKKEGVAQFIFMSSIIVYGDGSSDLDVITRDTEPNPSNFYGESKLQAERGIEPLSDDQFKVAIIRPPMIYGKGSKGNYPKLSKLARLTPVFPNIENQRSMLHVDNLTEFLRLVIDKQDNGLFFPQNKEYVKTSELVKQISKVHGKKVWLTRLFNPLIYLFINRVNTVNKVFGNLVYDKHLSQYKGSYNMVDLYRSLERTESRQKYGEDDTNISKP</sequence>
<dbReference type="PANTHER" id="PTHR43245:SF58">
    <property type="entry name" value="BLL5923 PROTEIN"/>
    <property type="match status" value="1"/>
</dbReference>
<dbReference type="STRING" id="1612202.SAMN05421734_10146"/>
<evidence type="ECO:0000313" key="2">
    <source>
        <dbReference type="EMBL" id="SDB81102.1"/>
    </source>
</evidence>
<feature type="domain" description="NAD-dependent epimerase/dehydratase" evidence="1">
    <location>
        <begin position="44"/>
        <end position="204"/>
    </location>
</feature>
<reference evidence="3" key="1">
    <citation type="submission" date="2016-09" db="EMBL/GenBank/DDBJ databases">
        <authorList>
            <person name="Varghese N."/>
            <person name="Submissions S."/>
        </authorList>
    </citation>
    <scope>NUCLEOTIDE SEQUENCE [LARGE SCALE GENOMIC DNA]</scope>
    <source>
        <strain evidence="3">S5</strain>
    </source>
</reference>
<dbReference type="SUPFAM" id="SSF51735">
    <property type="entry name" value="NAD(P)-binding Rossmann-fold domains"/>
    <property type="match status" value="1"/>
</dbReference>
<keyword evidence="3" id="KW-1185">Reference proteome</keyword>
<dbReference type="Pfam" id="PF01370">
    <property type="entry name" value="Epimerase"/>
    <property type="match status" value="1"/>
</dbReference>
<dbReference type="PANTHER" id="PTHR43245">
    <property type="entry name" value="BIFUNCTIONAL POLYMYXIN RESISTANCE PROTEIN ARNA"/>
    <property type="match status" value="1"/>
</dbReference>
<accession>A0A1G6GGF2</accession>
<dbReference type="RefSeq" id="WP_090791584.1">
    <property type="nucleotide sequence ID" value="NZ_FMYI01000001.1"/>
</dbReference>
<organism evidence="2 3">
    <name type="scientific">Pelagirhabdus alkalitolerans</name>
    <dbReference type="NCBI Taxonomy" id="1612202"/>
    <lineage>
        <taxon>Bacteria</taxon>
        <taxon>Bacillati</taxon>
        <taxon>Bacillota</taxon>
        <taxon>Bacilli</taxon>
        <taxon>Bacillales</taxon>
        <taxon>Bacillaceae</taxon>
        <taxon>Pelagirhabdus</taxon>
    </lineage>
</organism>
<dbReference type="EMBL" id="FMYI01000001">
    <property type="protein sequence ID" value="SDB81102.1"/>
    <property type="molecule type" value="Genomic_DNA"/>
</dbReference>
<dbReference type="Proteomes" id="UP000242949">
    <property type="component" value="Unassembled WGS sequence"/>
</dbReference>
<evidence type="ECO:0000259" key="1">
    <source>
        <dbReference type="Pfam" id="PF01370"/>
    </source>
</evidence>
<protein>
    <submittedName>
        <fullName evidence="2">UDP-glucose 4-epimerase</fullName>
    </submittedName>
</protein>
<evidence type="ECO:0000313" key="3">
    <source>
        <dbReference type="Proteomes" id="UP000242949"/>
    </source>
</evidence>
<dbReference type="OrthoDB" id="9808602at2"/>
<dbReference type="AlphaFoldDB" id="A0A1G6GGF2"/>
<dbReference type="InterPro" id="IPR001509">
    <property type="entry name" value="Epimerase_deHydtase"/>
</dbReference>
<dbReference type="InterPro" id="IPR036291">
    <property type="entry name" value="NAD(P)-bd_dom_sf"/>
</dbReference>
<gene>
    <name evidence="2" type="ORF">SAMN05421734_10146</name>
</gene>
<proteinExistence type="predicted"/>